<reference evidence="2" key="1">
    <citation type="journal article" date="2022" name="Mol. Ecol. Resour.">
        <title>The genomes of chicory, endive, great burdock and yacon provide insights into Asteraceae palaeo-polyploidization history and plant inulin production.</title>
        <authorList>
            <person name="Fan W."/>
            <person name="Wang S."/>
            <person name="Wang H."/>
            <person name="Wang A."/>
            <person name="Jiang F."/>
            <person name="Liu H."/>
            <person name="Zhao H."/>
            <person name="Xu D."/>
            <person name="Zhang Y."/>
        </authorList>
    </citation>
    <scope>NUCLEOTIDE SEQUENCE [LARGE SCALE GENOMIC DNA]</scope>
    <source>
        <strain evidence="2">cv. Yunnan</strain>
    </source>
</reference>
<keyword evidence="2" id="KW-1185">Reference proteome</keyword>
<organism evidence="1 2">
    <name type="scientific">Smallanthus sonchifolius</name>
    <dbReference type="NCBI Taxonomy" id="185202"/>
    <lineage>
        <taxon>Eukaryota</taxon>
        <taxon>Viridiplantae</taxon>
        <taxon>Streptophyta</taxon>
        <taxon>Embryophyta</taxon>
        <taxon>Tracheophyta</taxon>
        <taxon>Spermatophyta</taxon>
        <taxon>Magnoliopsida</taxon>
        <taxon>eudicotyledons</taxon>
        <taxon>Gunneridae</taxon>
        <taxon>Pentapetalae</taxon>
        <taxon>asterids</taxon>
        <taxon>campanulids</taxon>
        <taxon>Asterales</taxon>
        <taxon>Asteraceae</taxon>
        <taxon>Asteroideae</taxon>
        <taxon>Heliantheae alliance</taxon>
        <taxon>Millerieae</taxon>
        <taxon>Smallanthus</taxon>
    </lineage>
</organism>
<dbReference type="Proteomes" id="UP001056120">
    <property type="component" value="Linkage Group LG18"/>
</dbReference>
<dbReference type="EMBL" id="CM042035">
    <property type="protein sequence ID" value="KAI3755093.1"/>
    <property type="molecule type" value="Genomic_DNA"/>
</dbReference>
<proteinExistence type="predicted"/>
<evidence type="ECO:0000313" key="1">
    <source>
        <dbReference type="EMBL" id="KAI3755093.1"/>
    </source>
</evidence>
<evidence type="ECO:0000313" key="2">
    <source>
        <dbReference type="Proteomes" id="UP001056120"/>
    </source>
</evidence>
<reference evidence="1 2" key="2">
    <citation type="journal article" date="2022" name="Mol. Ecol. Resour.">
        <title>The genomes of chicory, endive, great burdock and yacon provide insights into Asteraceae paleo-polyploidization history and plant inulin production.</title>
        <authorList>
            <person name="Fan W."/>
            <person name="Wang S."/>
            <person name="Wang H."/>
            <person name="Wang A."/>
            <person name="Jiang F."/>
            <person name="Liu H."/>
            <person name="Zhao H."/>
            <person name="Xu D."/>
            <person name="Zhang Y."/>
        </authorList>
    </citation>
    <scope>NUCLEOTIDE SEQUENCE [LARGE SCALE GENOMIC DNA]</scope>
    <source>
        <strain evidence="2">cv. Yunnan</strain>
        <tissue evidence="1">Leaves</tissue>
    </source>
</reference>
<comment type="caution">
    <text evidence="1">The sequence shown here is derived from an EMBL/GenBank/DDBJ whole genome shotgun (WGS) entry which is preliminary data.</text>
</comment>
<gene>
    <name evidence="1" type="ORF">L1987_54887</name>
</gene>
<name>A0ACB9E7V8_9ASTR</name>
<protein>
    <submittedName>
        <fullName evidence="1">Uncharacterized protein</fullName>
    </submittedName>
</protein>
<sequence>MSKFSKLEELSIFVNPDAKWWEVEVIEAVLEKLHFLRLENCQVPIYLTLQDFCLKIGHSEPLTSYLKTKLVDNFEKMEKCLKYENGEGSNDDIKELIRHAKALFVCRHWTIEKLSVFDLSRLKYCLLAECNEMHNVVDADEFHGDKIITHDNDGKDAFGCLEYLAIHSMKKLQSIWKGPIAKSSFSCLQVLALHTCPDLTTVFTEGMLDKLHNLKVVIVEDCPKVKSLISWESTHRIYDNCLPNLRKILLLDLPELVSLSNGVFFAAQLDTLLVFNCLKLVYISPYELSSDVKEIKGETEWWDALKNRDEYSGAFVPLRRDGYLMNQLAEDTNSLKEFYMVHSRGGASTMSGSTFVPPDSQLLLAQFSGYETKNHLERGMFMQFLKYRKPPVPLVLCKSDHVIEFLKHLNKFGDIRVHMQSCVLFGHPNPAASCFCPLKEAWGTLEAIATRLRAVYEENRLTYMTPSASGHIQFYLNEVRKSQENALGIPSKKQDFPVLTVEKSSPKKGTGAGTINNERQGFRSPGAVSESVKHIKLPQGILSLSEMRKRSRDRKLGKRTEASTKLQYPIEMSMSKAKSVTEASKILQDPIKMSMRMATRIMDNFRTILQVNIESMEHSLSVDPSSTTFPGTSTQDSSSTYEVKEDYDYLISNIMSLEVSQLRSIAVNASSKGYIQLLVEIYIAERKTMMQSRFISFNTEKWSTYDVKRFEWGVLESLIEIWIKSVKTSFDYLFGSEKQLCEKIFHGLGTDIDDICFEVITQSYQVQVFNIIYTLSFTNPPPDKLFIILDLYETLDHFLNERCSFANQKELFQATVRTQLFTVLSDKITSSLSIFEMVLLYHESSDVFVGAVDPLPMYVMSYLYQLCDHMHAFMKLSLPKLPSIDEDDLILHSEELKGRTELSRHVIWIIMMIMSNLEGKAKLCQDGSAGQFFAMKNISYIVHKIEGHQDLRVVVGDDYFGKLIQKLDHAKVNYLRLELAKIIEMRDYRAE</sequence>
<accession>A0ACB9E7V8</accession>